<dbReference type="EMBL" id="LWDF02000142">
    <property type="protein sequence ID" value="KAE8256122.1"/>
    <property type="molecule type" value="Genomic_DNA"/>
</dbReference>
<evidence type="ECO:0000313" key="2">
    <source>
        <dbReference type="EMBL" id="KAE8256122.1"/>
    </source>
</evidence>
<accession>A0A177TQV2</accession>
<protein>
    <submittedName>
        <fullName evidence="2">Uncharacterized protein</fullName>
    </submittedName>
</protein>
<feature type="region of interest" description="Disordered" evidence="1">
    <location>
        <begin position="178"/>
        <end position="199"/>
    </location>
</feature>
<feature type="compositionally biased region" description="Polar residues" evidence="1">
    <location>
        <begin position="144"/>
        <end position="153"/>
    </location>
</feature>
<reference evidence="2" key="2">
    <citation type="journal article" date="2019" name="IMA Fungus">
        <title>Genome sequencing and comparison of five Tilletia species to identify candidate genes for the detection of regulated species infecting wheat.</title>
        <authorList>
            <person name="Nguyen H.D.T."/>
            <person name="Sultana T."/>
            <person name="Kesanakurti P."/>
            <person name="Hambleton S."/>
        </authorList>
    </citation>
    <scope>NUCLEOTIDE SEQUENCE</scope>
    <source>
        <strain evidence="2">DAOMC 236416</strain>
    </source>
</reference>
<name>A0A177TQV2_9BASI</name>
<feature type="compositionally biased region" description="Basic and acidic residues" evidence="1">
    <location>
        <begin position="70"/>
        <end position="87"/>
    </location>
</feature>
<proteinExistence type="predicted"/>
<evidence type="ECO:0000313" key="3">
    <source>
        <dbReference type="Proteomes" id="UP000077521"/>
    </source>
</evidence>
<sequence>MASLARGSDFVGFWRRTDVDHLSLSDRVYWILRWVFNDPQGDIHGGMPATLSNALRELVWVARTYGQETRPAHPARDVVRQNHREDADGTELSDPDGAESKQDGGEEQMSYTEDAGHDSDGSQGASSAAVSDILDVVARPNVMTENQPPTTAISEGASHGDDVLRSVSPESMVNAQRFWSRMHTRKDTASKHSAEDGTE</sequence>
<gene>
    <name evidence="2" type="ORF">A4X13_0g2805</name>
</gene>
<reference evidence="2" key="1">
    <citation type="submission" date="2016-04" db="EMBL/GenBank/DDBJ databases">
        <authorList>
            <person name="Nguyen H.D."/>
            <person name="Samba Siva P."/>
            <person name="Cullis J."/>
            <person name="Levesque C.A."/>
            <person name="Hambleton S."/>
        </authorList>
    </citation>
    <scope>NUCLEOTIDE SEQUENCE</scope>
    <source>
        <strain evidence="2">DAOMC 236416</strain>
    </source>
</reference>
<feature type="region of interest" description="Disordered" evidence="1">
    <location>
        <begin position="69"/>
        <end position="128"/>
    </location>
</feature>
<feature type="region of interest" description="Disordered" evidence="1">
    <location>
        <begin position="144"/>
        <end position="164"/>
    </location>
</feature>
<evidence type="ECO:0000256" key="1">
    <source>
        <dbReference type="SAM" id="MobiDB-lite"/>
    </source>
</evidence>
<organism evidence="2 3">
    <name type="scientific">Tilletia indica</name>
    <dbReference type="NCBI Taxonomy" id="43049"/>
    <lineage>
        <taxon>Eukaryota</taxon>
        <taxon>Fungi</taxon>
        <taxon>Dikarya</taxon>
        <taxon>Basidiomycota</taxon>
        <taxon>Ustilaginomycotina</taxon>
        <taxon>Exobasidiomycetes</taxon>
        <taxon>Tilletiales</taxon>
        <taxon>Tilletiaceae</taxon>
        <taxon>Tilletia</taxon>
    </lineage>
</organism>
<comment type="caution">
    <text evidence="2">The sequence shown here is derived from an EMBL/GenBank/DDBJ whole genome shotgun (WGS) entry which is preliminary data.</text>
</comment>
<feature type="compositionally biased region" description="Acidic residues" evidence="1">
    <location>
        <begin position="88"/>
        <end position="97"/>
    </location>
</feature>
<dbReference type="Proteomes" id="UP000077521">
    <property type="component" value="Unassembled WGS sequence"/>
</dbReference>
<dbReference type="AlphaFoldDB" id="A0A177TQV2"/>
<feature type="compositionally biased region" description="Basic and acidic residues" evidence="1">
    <location>
        <begin position="185"/>
        <end position="199"/>
    </location>
</feature>
<keyword evidence="3" id="KW-1185">Reference proteome</keyword>